<comment type="subcellular location">
    <subcellularLocation>
        <location evidence="6 7">Peroxisome membrane</location>
    </subcellularLocation>
</comment>
<dbReference type="InterPro" id="IPR036388">
    <property type="entry name" value="WH-like_DNA-bd_sf"/>
</dbReference>
<protein>
    <recommendedName>
        <fullName evidence="4 7">Peroxisomal membrane protein PEX14</fullName>
    </recommendedName>
    <alternativeName>
        <fullName evidence="5 7">Peroxin-14</fullName>
    </alternativeName>
</protein>
<evidence type="ECO:0000256" key="2">
    <source>
        <dbReference type="ARBA" id="ARBA00023010"/>
    </source>
</evidence>
<comment type="function">
    <text evidence="7">Component of the PEX13-PEX14 docking complex, a translocon channel that specifically mediates the import of peroxisomal cargo proteins bound to PEX5 receptor. The PEX13-PEX14 docking complex forms a large import pore which can be opened to a diameter of about 9 nm. Mechanistically, PEX5 receptor along with cargo proteins associates with the PEX14 subunit of the PEX13-PEX14 docking complex in the cytosol, leading to the insertion of the receptor into the organelle membrane with the concomitant translocation of the cargo into the peroxisome matrix.</text>
</comment>
<dbReference type="PANTHER" id="PTHR23058">
    <property type="entry name" value="PEROXISOMAL MEMBRANE PROTEIN PEX14"/>
    <property type="match status" value="1"/>
</dbReference>
<dbReference type="GO" id="GO:0016560">
    <property type="term" value="P:protein import into peroxisome matrix, docking"/>
    <property type="evidence" value="ECO:0007669"/>
    <property type="project" value="UniProtKB-UniRule"/>
</dbReference>
<feature type="region of interest" description="Disordered" evidence="8">
    <location>
        <begin position="297"/>
        <end position="335"/>
    </location>
</feature>
<feature type="region of interest" description="Disordered" evidence="8">
    <location>
        <begin position="71"/>
        <end position="124"/>
    </location>
</feature>
<dbReference type="AlphaFoldDB" id="A0A9P7PZN5"/>
<evidence type="ECO:0000256" key="8">
    <source>
        <dbReference type="SAM" id="MobiDB-lite"/>
    </source>
</evidence>
<keyword evidence="3 7" id="KW-0576">Peroxisome</keyword>
<evidence type="ECO:0000313" key="11">
    <source>
        <dbReference type="Proteomes" id="UP000732380"/>
    </source>
</evidence>
<gene>
    <name evidence="10" type="ORF">E4U13_003556</name>
</gene>
<comment type="caution">
    <text evidence="10">The sequence shown here is derived from an EMBL/GenBank/DDBJ whole genome shotgun (WGS) entry which is preliminary data.</text>
</comment>
<evidence type="ECO:0000256" key="7">
    <source>
        <dbReference type="RuleBase" id="RU367032"/>
    </source>
</evidence>
<dbReference type="GO" id="GO:1990429">
    <property type="term" value="C:peroxisomal importomer complex"/>
    <property type="evidence" value="ECO:0007669"/>
    <property type="project" value="TreeGrafter"/>
</dbReference>
<dbReference type="GO" id="GO:0005778">
    <property type="term" value="C:peroxisomal membrane"/>
    <property type="evidence" value="ECO:0007669"/>
    <property type="project" value="UniProtKB-SubCell"/>
</dbReference>
<name>A0A9P7PZN5_9HYPO</name>
<evidence type="ECO:0000256" key="1">
    <source>
        <dbReference type="ARBA" id="ARBA00005443"/>
    </source>
</evidence>
<dbReference type="GO" id="GO:0005102">
    <property type="term" value="F:signaling receptor binding"/>
    <property type="evidence" value="ECO:0007669"/>
    <property type="project" value="TreeGrafter"/>
</dbReference>
<organism evidence="10 11">
    <name type="scientific">Claviceps humidiphila</name>
    <dbReference type="NCBI Taxonomy" id="1294629"/>
    <lineage>
        <taxon>Eukaryota</taxon>
        <taxon>Fungi</taxon>
        <taxon>Dikarya</taxon>
        <taxon>Ascomycota</taxon>
        <taxon>Pezizomycotina</taxon>
        <taxon>Sordariomycetes</taxon>
        <taxon>Hypocreomycetidae</taxon>
        <taxon>Hypocreales</taxon>
        <taxon>Clavicipitaceae</taxon>
        <taxon>Claviceps</taxon>
    </lineage>
</organism>
<feature type="compositionally biased region" description="Basic and acidic residues" evidence="8">
    <location>
        <begin position="108"/>
        <end position="117"/>
    </location>
</feature>
<sequence length="458" mass="50131">MARWFDDFETSRSSRKSNVTQDPLFRICEQPLAVFEPQGSMLVTLATRNWMSLGRGTLLQLRPSCSRISFLSTSTNSPPARTAHLSRSLPVMSGTKDKPGSSPVSPPRVRDDADQPSRQDSPPDQIEVARRFLQEAHVKASSRAKKTEFLQSKGIRDSDIEKLLEQEAEHSTDAASTQQGEKTPGSDTTQPSASADQQHPQEQLQKQANVVHDRPPIVTYPEFLIQPDRPPPLVTKDGILSTIYGFAGLSTLLYGTSKFLIAPMVETTTDSRSQLYRTTGQKLDSLVAQLEKTVSVIPSTATTRPSSSQHDGASEGSSDDEDPTEMFHRDIGTQTSSVLEKTAPAAAAAEGRSLSSPVGSAIDGQADRLTGLTKSLAVLRDQFRAQSEGFQDVKTVLDVFRDSLDGMTYGNGTFVGGYDIYGSTKKKEPEDEIRKVRDNIRRLKGLLLSTRTFPVSAR</sequence>
<proteinExistence type="inferred from homology"/>
<feature type="domain" description="Peroxisome membrane anchor protein Pex14p N-terminal" evidence="9">
    <location>
        <begin position="124"/>
        <end position="165"/>
    </location>
</feature>
<keyword evidence="7" id="KW-0472">Membrane</keyword>
<reference evidence="10 11" key="1">
    <citation type="journal article" date="2020" name="bioRxiv">
        <title>Whole genome comparisons of ergot fungi reveals the divergence and evolution of species within the genus Claviceps are the result of varying mechanisms driving genome evolution and host range expansion.</title>
        <authorList>
            <person name="Wyka S.A."/>
            <person name="Mondo S.J."/>
            <person name="Liu M."/>
            <person name="Dettman J."/>
            <person name="Nalam V."/>
            <person name="Broders K.D."/>
        </authorList>
    </citation>
    <scope>NUCLEOTIDE SEQUENCE [LARGE SCALE GENOMIC DNA]</scope>
    <source>
        <strain evidence="10 11">LM576</strain>
    </source>
</reference>
<evidence type="ECO:0000256" key="6">
    <source>
        <dbReference type="ARBA" id="ARBA00046271"/>
    </source>
</evidence>
<dbReference type="InterPro" id="IPR006785">
    <property type="entry name" value="Pex14_N"/>
</dbReference>
<dbReference type="Gene3D" id="1.10.10.10">
    <property type="entry name" value="Winged helix-like DNA-binding domain superfamily/Winged helix DNA-binding domain"/>
    <property type="match status" value="1"/>
</dbReference>
<evidence type="ECO:0000259" key="9">
    <source>
        <dbReference type="Pfam" id="PF04695"/>
    </source>
</evidence>
<dbReference type="PANTHER" id="PTHR23058:SF5">
    <property type="entry name" value="PEROXISOMAL MEMBRANE PROTEIN PEX14"/>
    <property type="match status" value="1"/>
</dbReference>
<keyword evidence="11" id="KW-1185">Reference proteome</keyword>
<dbReference type="InterPro" id="IPR025655">
    <property type="entry name" value="PEX14"/>
</dbReference>
<evidence type="ECO:0000256" key="3">
    <source>
        <dbReference type="ARBA" id="ARBA00023140"/>
    </source>
</evidence>
<feature type="compositionally biased region" description="Polar residues" evidence="8">
    <location>
        <begin position="173"/>
        <end position="208"/>
    </location>
</feature>
<feature type="compositionally biased region" description="Polar residues" evidence="8">
    <location>
        <begin position="297"/>
        <end position="310"/>
    </location>
</feature>
<evidence type="ECO:0000256" key="4">
    <source>
        <dbReference type="ARBA" id="ARBA00029502"/>
    </source>
</evidence>
<accession>A0A9P7PZN5</accession>
<keyword evidence="7" id="KW-0653">Protein transport</keyword>
<feature type="compositionally biased region" description="Basic and acidic residues" evidence="8">
    <location>
        <begin position="1"/>
        <end position="12"/>
    </location>
</feature>
<comment type="similarity">
    <text evidence="1 7">Belongs to the peroxin-14 family.</text>
</comment>
<keyword evidence="7" id="KW-0813">Transport</keyword>
<feature type="region of interest" description="Disordered" evidence="8">
    <location>
        <begin position="1"/>
        <end position="20"/>
    </location>
</feature>
<feature type="region of interest" description="Disordered" evidence="8">
    <location>
        <begin position="340"/>
        <end position="359"/>
    </location>
</feature>
<evidence type="ECO:0000313" key="10">
    <source>
        <dbReference type="EMBL" id="KAG6113959.1"/>
    </source>
</evidence>
<dbReference type="Pfam" id="PF04695">
    <property type="entry name" value="Pex14_N"/>
    <property type="match status" value="1"/>
</dbReference>
<dbReference type="EMBL" id="SRQM01000278">
    <property type="protein sequence ID" value="KAG6113959.1"/>
    <property type="molecule type" value="Genomic_DNA"/>
</dbReference>
<keyword evidence="2" id="KW-0811">Translocation</keyword>
<evidence type="ECO:0000256" key="5">
    <source>
        <dbReference type="ARBA" id="ARBA00029691"/>
    </source>
</evidence>
<dbReference type="Proteomes" id="UP000732380">
    <property type="component" value="Unassembled WGS sequence"/>
</dbReference>
<feature type="region of interest" description="Disordered" evidence="8">
    <location>
        <begin position="166"/>
        <end position="213"/>
    </location>
</feature>